<feature type="transmembrane region" description="Helical" evidence="1">
    <location>
        <begin position="266"/>
        <end position="287"/>
    </location>
</feature>
<organism evidence="2 3">
    <name type="scientific">Collybiopsis confluens</name>
    <dbReference type="NCBI Taxonomy" id="2823264"/>
    <lineage>
        <taxon>Eukaryota</taxon>
        <taxon>Fungi</taxon>
        <taxon>Dikarya</taxon>
        <taxon>Basidiomycota</taxon>
        <taxon>Agaricomycotina</taxon>
        <taxon>Agaricomycetes</taxon>
        <taxon>Agaricomycetidae</taxon>
        <taxon>Agaricales</taxon>
        <taxon>Marasmiineae</taxon>
        <taxon>Omphalotaceae</taxon>
        <taxon>Collybiopsis</taxon>
    </lineage>
</organism>
<evidence type="ECO:0000313" key="2">
    <source>
        <dbReference type="EMBL" id="KAF5364389.1"/>
    </source>
</evidence>
<keyword evidence="1" id="KW-1133">Transmembrane helix</keyword>
<feature type="transmembrane region" description="Helical" evidence="1">
    <location>
        <begin position="40"/>
        <end position="57"/>
    </location>
</feature>
<feature type="transmembrane region" description="Helical" evidence="1">
    <location>
        <begin position="192"/>
        <end position="214"/>
    </location>
</feature>
<keyword evidence="1" id="KW-0472">Membrane</keyword>
<accession>A0A8H5LP81</accession>
<feature type="transmembrane region" description="Helical" evidence="1">
    <location>
        <begin position="152"/>
        <end position="172"/>
    </location>
</feature>
<dbReference type="EMBL" id="JAACJN010000188">
    <property type="protein sequence ID" value="KAF5364389.1"/>
    <property type="molecule type" value="Genomic_DNA"/>
</dbReference>
<dbReference type="OrthoDB" id="3267806at2759"/>
<feature type="transmembrane region" description="Helical" evidence="1">
    <location>
        <begin position="69"/>
        <end position="90"/>
    </location>
</feature>
<name>A0A8H5LP81_9AGAR</name>
<dbReference type="AlphaFoldDB" id="A0A8H5LP81"/>
<protein>
    <submittedName>
        <fullName evidence="2">Uncharacterized protein</fullName>
    </submittedName>
</protein>
<keyword evidence="1" id="KW-0812">Transmembrane</keyword>
<feature type="transmembrane region" description="Helical" evidence="1">
    <location>
        <begin position="120"/>
        <end position="140"/>
    </location>
</feature>
<dbReference type="Proteomes" id="UP000518752">
    <property type="component" value="Unassembled WGS sequence"/>
</dbReference>
<feature type="transmembrane region" description="Helical" evidence="1">
    <location>
        <begin position="234"/>
        <end position="254"/>
    </location>
</feature>
<keyword evidence="3" id="KW-1185">Reference proteome</keyword>
<evidence type="ECO:0000313" key="3">
    <source>
        <dbReference type="Proteomes" id="UP000518752"/>
    </source>
</evidence>
<gene>
    <name evidence="2" type="ORF">D9757_011898</name>
</gene>
<reference evidence="2 3" key="1">
    <citation type="journal article" date="2020" name="ISME J.">
        <title>Uncovering the hidden diversity of litter-decomposition mechanisms in mushroom-forming fungi.</title>
        <authorList>
            <person name="Floudas D."/>
            <person name="Bentzer J."/>
            <person name="Ahren D."/>
            <person name="Johansson T."/>
            <person name="Persson P."/>
            <person name="Tunlid A."/>
        </authorList>
    </citation>
    <scope>NUCLEOTIDE SEQUENCE [LARGE SCALE GENOMIC DNA]</scope>
    <source>
        <strain evidence="2 3">CBS 406.79</strain>
    </source>
</reference>
<evidence type="ECO:0000256" key="1">
    <source>
        <dbReference type="SAM" id="Phobius"/>
    </source>
</evidence>
<sequence>MASNNTIPINTGSNPFAPQEPPELLFLEYCDFIGTNISQMFYGVTVVLFFHCIKNLVWPRSPQMPSLRYYLAGYTFCLFSLATIFVAMNLHDSVLSFIYNRNYPGGPETYFEMIYSKPTIIIPNVAFVLSNLFADGLLMFRCKIIWAGKSWILALPATLYLASAAMGIMFLYQSSSPNSNLFSSGAVDFGLPYFAIATTLNILLTLLISVQLILHQRHFKDNNLVHGRGLSYSAIVTMLVESSALYSIFSLLFLGTYASGSSASALFLPILAQTQIIAPLLIISRVASQRAYTSRNSGSKALSPLDKSIRFSPRTTDLESLPLEESPTFSAYRDHTKETLVPSSPATI</sequence>
<comment type="caution">
    <text evidence="2">The sequence shown here is derived from an EMBL/GenBank/DDBJ whole genome shotgun (WGS) entry which is preliminary data.</text>
</comment>
<proteinExistence type="predicted"/>